<evidence type="ECO:0000313" key="2">
    <source>
        <dbReference type="Proteomes" id="UP000184510"/>
    </source>
</evidence>
<dbReference type="STRING" id="1123071.SAMN02745181_0572"/>
<sequence length="141" mass="16125">MKSLSVNTSNRMNKLVLIYIGSVALLVLSACESEETNLILMSGGELVEEVENIDMYKQAFTEKDLKEFFRENKGQPRDVVLRKLWWPEQTFGSDGEWNDSYEFRLPKQKLSSQDGGGDLKFSGFTLHYEKGALASYSKHFL</sequence>
<reference evidence="1 2" key="1">
    <citation type="submission" date="2016-11" db="EMBL/GenBank/DDBJ databases">
        <authorList>
            <person name="Jaros S."/>
            <person name="Januszkiewicz K."/>
            <person name="Wedrychowicz H."/>
        </authorList>
    </citation>
    <scope>NUCLEOTIDE SEQUENCE [LARGE SCALE GENOMIC DNA]</scope>
    <source>
        <strain evidence="1 2">DSM 18772</strain>
    </source>
</reference>
<evidence type="ECO:0000313" key="1">
    <source>
        <dbReference type="EMBL" id="SHI64739.1"/>
    </source>
</evidence>
<dbReference type="InParanoid" id="A0A1M6CUV3"/>
<evidence type="ECO:0008006" key="3">
    <source>
        <dbReference type="Google" id="ProtNLM"/>
    </source>
</evidence>
<accession>A0A1M6CUV3</accession>
<keyword evidence="2" id="KW-1185">Reference proteome</keyword>
<dbReference type="PROSITE" id="PS51257">
    <property type="entry name" value="PROKAR_LIPOPROTEIN"/>
    <property type="match status" value="1"/>
</dbReference>
<proteinExistence type="predicted"/>
<dbReference type="AlphaFoldDB" id="A0A1M6CUV3"/>
<name>A0A1M6CUV3_9BACT</name>
<organism evidence="1 2">
    <name type="scientific">Rubritalea squalenifaciens DSM 18772</name>
    <dbReference type="NCBI Taxonomy" id="1123071"/>
    <lineage>
        <taxon>Bacteria</taxon>
        <taxon>Pseudomonadati</taxon>
        <taxon>Verrucomicrobiota</taxon>
        <taxon>Verrucomicrobiia</taxon>
        <taxon>Verrucomicrobiales</taxon>
        <taxon>Rubritaleaceae</taxon>
        <taxon>Rubritalea</taxon>
    </lineage>
</organism>
<dbReference type="RefSeq" id="WP_159434757.1">
    <property type="nucleotide sequence ID" value="NZ_FQYR01000002.1"/>
</dbReference>
<gene>
    <name evidence="1" type="ORF">SAMN02745181_0572</name>
</gene>
<dbReference type="EMBL" id="FQYR01000002">
    <property type="protein sequence ID" value="SHI64739.1"/>
    <property type="molecule type" value="Genomic_DNA"/>
</dbReference>
<protein>
    <recommendedName>
        <fullName evidence="3">Lipoprotein</fullName>
    </recommendedName>
</protein>
<dbReference type="Proteomes" id="UP000184510">
    <property type="component" value="Unassembled WGS sequence"/>
</dbReference>